<comment type="cofactor">
    <cofactor evidence="7">
        <name>[2Fe-2S] cluster</name>
        <dbReference type="ChEBI" id="CHEBI:190135"/>
    </cofactor>
    <text evidence="7">Binds 1 [2Fe-2S] cluster.</text>
</comment>
<proteinExistence type="inferred from homology"/>
<evidence type="ECO:0000256" key="1">
    <source>
        <dbReference type="ARBA" id="ARBA00010643"/>
    </source>
</evidence>
<dbReference type="GO" id="GO:0016491">
    <property type="term" value="F:oxidoreductase activity"/>
    <property type="evidence" value="ECO:0007669"/>
    <property type="project" value="InterPro"/>
</dbReference>
<dbReference type="HOGENOM" id="CLU_054362_2_1_0"/>
<dbReference type="STRING" id="653733.Selin_1982"/>
<protein>
    <submittedName>
        <fullName evidence="8">NADH dehydrogenase (Ubiquinone) 24 kDa subunit</fullName>
    </submittedName>
</protein>
<dbReference type="Gene3D" id="3.40.30.10">
    <property type="entry name" value="Glutaredoxin"/>
    <property type="match status" value="1"/>
</dbReference>
<comment type="cofactor">
    <cofactor evidence="6">
        <name>[2Fe-2S] cluster</name>
        <dbReference type="ChEBI" id="CHEBI:190135"/>
    </cofactor>
</comment>
<dbReference type="PANTHER" id="PTHR43342:SF2">
    <property type="entry name" value="POTENTIAL NAD-REDUCING HYDROGENASE SUBUNIT"/>
    <property type="match status" value="1"/>
</dbReference>
<keyword evidence="5 7" id="KW-0411">Iron-sulfur</keyword>
<sequence length="173" mass="18639">MPDTAPSPGSATTDDPRIRLVERTLKRYARQPDALIEVLHTAQEAYGYLPEGILTHVARELDLPESQVMGVATFYHFFSLRPRGEHSCIVCTGTACYVKGAGEIVSAVEKEYGITAGQTTPDGKLSLGAARCLGNCSLAPMLTLDDEVLGRETPEGTLEKLRQHIAAGRGEPT</sequence>
<dbReference type="InterPro" id="IPR036249">
    <property type="entry name" value="Thioredoxin-like_sf"/>
</dbReference>
<dbReference type="GO" id="GO:0046872">
    <property type="term" value="F:metal ion binding"/>
    <property type="evidence" value="ECO:0007669"/>
    <property type="project" value="UniProtKB-KW"/>
</dbReference>
<dbReference type="RefSeq" id="WP_013506589.1">
    <property type="nucleotide sequence ID" value="NC_014836.1"/>
</dbReference>
<dbReference type="EMBL" id="CP002432">
    <property type="protein sequence ID" value="ADU66709.1"/>
    <property type="molecule type" value="Genomic_DNA"/>
</dbReference>
<evidence type="ECO:0000313" key="9">
    <source>
        <dbReference type="Proteomes" id="UP000002572"/>
    </source>
</evidence>
<dbReference type="InParanoid" id="E6W2F9"/>
<feature type="binding site" evidence="7">
    <location>
        <position position="136"/>
    </location>
    <ligand>
        <name>[2Fe-2S] cluster</name>
        <dbReference type="ChEBI" id="CHEBI:190135"/>
    </ligand>
</feature>
<organism evidence="8 9">
    <name type="scientific">Desulfurispirillum indicum (strain ATCC BAA-1389 / DSM 22839 / S5)</name>
    <dbReference type="NCBI Taxonomy" id="653733"/>
    <lineage>
        <taxon>Bacteria</taxon>
        <taxon>Pseudomonadati</taxon>
        <taxon>Chrysiogenota</taxon>
        <taxon>Chrysiogenia</taxon>
        <taxon>Chrysiogenales</taxon>
        <taxon>Chrysiogenaceae</taxon>
        <taxon>Desulfurispirillum</taxon>
    </lineage>
</organism>
<evidence type="ECO:0000256" key="2">
    <source>
        <dbReference type="ARBA" id="ARBA00022714"/>
    </source>
</evidence>
<dbReference type="CDD" id="cd03064">
    <property type="entry name" value="TRX_Fd_NuoE"/>
    <property type="match status" value="1"/>
</dbReference>
<feature type="binding site" evidence="7">
    <location>
        <position position="96"/>
    </location>
    <ligand>
        <name>[2Fe-2S] cluster</name>
        <dbReference type="ChEBI" id="CHEBI:190135"/>
    </ligand>
</feature>
<dbReference type="Proteomes" id="UP000002572">
    <property type="component" value="Chromosome"/>
</dbReference>
<dbReference type="AlphaFoldDB" id="E6W2F9"/>
<dbReference type="KEGG" id="din:Selin_1982"/>
<evidence type="ECO:0000256" key="7">
    <source>
        <dbReference type="PIRSR" id="PIRSR000216-1"/>
    </source>
</evidence>
<dbReference type="InterPro" id="IPR041921">
    <property type="entry name" value="NuoE_N"/>
</dbReference>
<dbReference type="GO" id="GO:0051537">
    <property type="term" value="F:2 iron, 2 sulfur cluster binding"/>
    <property type="evidence" value="ECO:0007669"/>
    <property type="project" value="UniProtKB-KW"/>
</dbReference>
<dbReference type="InterPro" id="IPR042128">
    <property type="entry name" value="NuoE_dom"/>
</dbReference>
<dbReference type="PIRSF" id="PIRSF000216">
    <property type="entry name" value="NADH_DH_24kDa"/>
    <property type="match status" value="1"/>
</dbReference>
<dbReference type="FunFam" id="1.10.10.1590:FF:000001">
    <property type="entry name" value="NADH-quinone oxidoreductase subunit E"/>
    <property type="match status" value="1"/>
</dbReference>
<evidence type="ECO:0000256" key="3">
    <source>
        <dbReference type="ARBA" id="ARBA00022723"/>
    </source>
</evidence>
<dbReference type="InterPro" id="IPR028431">
    <property type="entry name" value="NADP_DH_HndA-like"/>
</dbReference>
<evidence type="ECO:0000313" key="8">
    <source>
        <dbReference type="EMBL" id="ADU66709.1"/>
    </source>
</evidence>
<keyword evidence="9" id="KW-1185">Reference proteome</keyword>
<keyword evidence="3 7" id="KW-0479">Metal-binding</keyword>
<dbReference type="NCBIfam" id="NF005747">
    <property type="entry name" value="PRK07571.1"/>
    <property type="match status" value="1"/>
</dbReference>
<reference evidence="8 9" key="1">
    <citation type="submission" date="2010-12" db="EMBL/GenBank/DDBJ databases">
        <title>Complete sequence of Desulfurispirillum indicum S5.</title>
        <authorList>
            <consortium name="US DOE Joint Genome Institute"/>
            <person name="Lucas S."/>
            <person name="Copeland A."/>
            <person name="Lapidus A."/>
            <person name="Cheng J.-F."/>
            <person name="Goodwin L."/>
            <person name="Pitluck S."/>
            <person name="Chertkov O."/>
            <person name="Held B."/>
            <person name="Detter J.C."/>
            <person name="Han C."/>
            <person name="Tapia R."/>
            <person name="Land M."/>
            <person name="Hauser L."/>
            <person name="Kyrpides N."/>
            <person name="Ivanova N."/>
            <person name="Mikhailova N."/>
            <person name="Haggblom M."/>
            <person name="Rauschenbach I."/>
            <person name="Bini E."/>
            <person name="Woyke T."/>
        </authorList>
    </citation>
    <scope>NUCLEOTIDE SEQUENCE [LARGE SCALE GENOMIC DNA]</scope>
    <source>
        <strain evidence="9">ATCC BAA-1389 / DSM 22839 / S5</strain>
    </source>
</reference>
<name>E6W2F9_DESIS</name>
<dbReference type="Pfam" id="PF01257">
    <property type="entry name" value="2Fe-2S_thioredx"/>
    <property type="match status" value="1"/>
</dbReference>
<dbReference type="eggNOG" id="COG1905">
    <property type="taxonomic scope" value="Bacteria"/>
</dbReference>
<accession>E6W2F9</accession>
<evidence type="ECO:0000256" key="6">
    <source>
        <dbReference type="ARBA" id="ARBA00034078"/>
    </source>
</evidence>
<dbReference type="PANTHER" id="PTHR43342">
    <property type="entry name" value="NADH-QUINONE OXIDOREDUCTASE, E SUBUNIT"/>
    <property type="match status" value="1"/>
</dbReference>
<dbReference type="InterPro" id="IPR002023">
    <property type="entry name" value="NuoE-like"/>
</dbReference>
<keyword evidence="4 7" id="KW-0408">Iron</keyword>
<feature type="binding site" evidence="7">
    <location>
        <position position="91"/>
    </location>
    <ligand>
        <name>[2Fe-2S] cluster</name>
        <dbReference type="ChEBI" id="CHEBI:190135"/>
    </ligand>
</feature>
<keyword evidence="2 7" id="KW-0001">2Fe-2S</keyword>
<dbReference type="Gene3D" id="1.10.10.1590">
    <property type="entry name" value="NADH-quinone oxidoreductase subunit E"/>
    <property type="match status" value="1"/>
</dbReference>
<evidence type="ECO:0000256" key="4">
    <source>
        <dbReference type="ARBA" id="ARBA00023004"/>
    </source>
</evidence>
<dbReference type="PROSITE" id="PS01099">
    <property type="entry name" value="COMPLEX1_24K"/>
    <property type="match status" value="1"/>
</dbReference>
<evidence type="ECO:0000256" key="5">
    <source>
        <dbReference type="ARBA" id="ARBA00023014"/>
    </source>
</evidence>
<feature type="binding site" evidence="7">
    <location>
        <position position="132"/>
    </location>
    <ligand>
        <name>[2Fe-2S] cluster</name>
        <dbReference type="ChEBI" id="CHEBI:190135"/>
    </ligand>
</feature>
<gene>
    <name evidence="8" type="ordered locus">Selin_1982</name>
</gene>
<keyword evidence="8" id="KW-0830">Ubiquinone</keyword>
<comment type="similarity">
    <text evidence="1">Belongs to the complex I 24 kDa subunit family.</text>
</comment>
<dbReference type="SUPFAM" id="SSF52833">
    <property type="entry name" value="Thioredoxin-like"/>
    <property type="match status" value="1"/>
</dbReference>
<dbReference type="OrthoDB" id="9807941at2"/>